<feature type="region of interest" description="Disordered" evidence="1">
    <location>
        <begin position="31"/>
        <end position="59"/>
    </location>
</feature>
<reference evidence="2" key="2">
    <citation type="journal article" date="2015" name="Data Brief">
        <title>Shoot transcriptome of the giant reed, Arundo donax.</title>
        <authorList>
            <person name="Barrero R.A."/>
            <person name="Guerrero F.D."/>
            <person name="Moolhuijzen P."/>
            <person name="Goolsby J.A."/>
            <person name="Tidwell J."/>
            <person name="Bellgard S.E."/>
            <person name="Bellgard M.I."/>
        </authorList>
    </citation>
    <scope>NUCLEOTIDE SEQUENCE</scope>
    <source>
        <tissue evidence="2">Shoot tissue taken approximately 20 cm above the soil surface</tissue>
    </source>
</reference>
<proteinExistence type="predicted"/>
<reference evidence="2" key="1">
    <citation type="submission" date="2014-09" db="EMBL/GenBank/DDBJ databases">
        <authorList>
            <person name="Magalhaes I.L.F."/>
            <person name="Oliveira U."/>
            <person name="Santos F.R."/>
            <person name="Vidigal T.H.D.A."/>
            <person name="Brescovit A.D."/>
            <person name="Santos A.J."/>
        </authorList>
    </citation>
    <scope>NUCLEOTIDE SEQUENCE</scope>
    <source>
        <tissue evidence="2">Shoot tissue taken approximately 20 cm above the soil surface</tissue>
    </source>
</reference>
<dbReference type="AlphaFoldDB" id="A0A0A9DBK7"/>
<evidence type="ECO:0000256" key="1">
    <source>
        <dbReference type="SAM" id="MobiDB-lite"/>
    </source>
</evidence>
<sequence length="107" mass="11897">MQLLMQETYSRSECSKFTKIIQERVFDSDSSARKAGRQAVDGYSSFSPNESSPATSSLPIHGCGFDNSTAVGTIPKIDESPFIHNADNIQPVLKRNYSVREDSYEEV</sequence>
<dbReference type="EMBL" id="GBRH01212699">
    <property type="protein sequence ID" value="JAD85196.1"/>
    <property type="molecule type" value="Transcribed_RNA"/>
</dbReference>
<accession>A0A0A9DBK7</accession>
<feature type="compositionally biased region" description="Polar residues" evidence="1">
    <location>
        <begin position="44"/>
        <end position="58"/>
    </location>
</feature>
<protein>
    <submittedName>
        <fullName evidence="2">Uncharacterized protein</fullName>
    </submittedName>
</protein>
<organism evidence="2">
    <name type="scientific">Arundo donax</name>
    <name type="common">Giant reed</name>
    <name type="synonym">Donax arundinaceus</name>
    <dbReference type="NCBI Taxonomy" id="35708"/>
    <lineage>
        <taxon>Eukaryota</taxon>
        <taxon>Viridiplantae</taxon>
        <taxon>Streptophyta</taxon>
        <taxon>Embryophyta</taxon>
        <taxon>Tracheophyta</taxon>
        <taxon>Spermatophyta</taxon>
        <taxon>Magnoliopsida</taxon>
        <taxon>Liliopsida</taxon>
        <taxon>Poales</taxon>
        <taxon>Poaceae</taxon>
        <taxon>PACMAD clade</taxon>
        <taxon>Arundinoideae</taxon>
        <taxon>Arundineae</taxon>
        <taxon>Arundo</taxon>
    </lineage>
</organism>
<name>A0A0A9DBK7_ARUDO</name>
<evidence type="ECO:0000313" key="2">
    <source>
        <dbReference type="EMBL" id="JAD85196.1"/>
    </source>
</evidence>